<organism evidence="3 4">
    <name type="scientific">Streptomyces niveus</name>
    <name type="common">Streptomyces spheroides</name>
    <dbReference type="NCBI Taxonomy" id="193462"/>
    <lineage>
        <taxon>Bacteria</taxon>
        <taxon>Bacillati</taxon>
        <taxon>Actinomycetota</taxon>
        <taxon>Actinomycetes</taxon>
        <taxon>Kitasatosporales</taxon>
        <taxon>Streptomycetaceae</taxon>
        <taxon>Streptomyces</taxon>
    </lineage>
</organism>
<proteinExistence type="predicted"/>
<feature type="compositionally biased region" description="Gly residues" evidence="1">
    <location>
        <begin position="21"/>
        <end position="38"/>
    </location>
</feature>
<feature type="region of interest" description="Disordered" evidence="1">
    <location>
        <begin position="21"/>
        <end position="104"/>
    </location>
</feature>
<name>A0ABZ2A593_STRNV</name>
<keyword evidence="4" id="KW-1185">Reference proteome</keyword>
<dbReference type="EMBL" id="CP109495">
    <property type="protein sequence ID" value="WUX53571.1"/>
    <property type="molecule type" value="Genomic_DNA"/>
</dbReference>
<reference evidence="3" key="1">
    <citation type="submission" date="2022-10" db="EMBL/GenBank/DDBJ databases">
        <title>The complete genomes of actinobacterial strains from the NBC collection.</title>
        <authorList>
            <person name="Joergensen T.S."/>
            <person name="Alvarez Arevalo M."/>
            <person name="Sterndorff E.B."/>
            <person name="Faurdal D."/>
            <person name="Vuksanovic O."/>
            <person name="Mourched A.-S."/>
            <person name="Charusanti P."/>
            <person name="Shaw S."/>
            <person name="Blin K."/>
            <person name="Weber T."/>
        </authorList>
    </citation>
    <scope>NUCLEOTIDE SEQUENCE</scope>
    <source>
        <strain evidence="3">NBC_01432</strain>
    </source>
</reference>
<feature type="chain" id="PRO_5046095734" description="Lipoprotein" evidence="2">
    <location>
        <begin position="28"/>
        <end position="233"/>
    </location>
</feature>
<gene>
    <name evidence="3" type="ORF">OG442_19560</name>
</gene>
<evidence type="ECO:0000313" key="3">
    <source>
        <dbReference type="EMBL" id="WUX53571.1"/>
    </source>
</evidence>
<feature type="compositionally biased region" description="Basic and acidic residues" evidence="1">
    <location>
        <begin position="172"/>
        <end position="182"/>
    </location>
</feature>
<keyword evidence="2" id="KW-0732">Signal</keyword>
<feature type="compositionally biased region" description="Basic and acidic residues" evidence="1">
    <location>
        <begin position="92"/>
        <end position="104"/>
    </location>
</feature>
<evidence type="ECO:0000256" key="2">
    <source>
        <dbReference type="SAM" id="SignalP"/>
    </source>
</evidence>
<evidence type="ECO:0000256" key="1">
    <source>
        <dbReference type="SAM" id="MobiDB-lite"/>
    </source>
</evidence>
<feature type="region of interest" description="Disordered" evidence="1">
    <location>
        <begin position="171"/>
        <end position="190"/>
    </location>
</feature>
<dbReference type="PROSITE" id="PS51257">
    <property type="entry name" value="PROKAR_LIPOPROTEIN"/>
    <property type="match status" value="1"/>
</dbReference>
<feature type="compositionally biased region" description="Low complexity" evidence="1">
    <location>
        <begin position="43"/>
        <end position="75"/>
    </location>
</feature>
<evidence type="ECO:0000313" key="4">
    <source>
        <dbReference type="Proteomes" id="UP001432209"/>
    </source>
</evidence>
<evidence type="ECO:0008006" key="5">
    <source>
        <dbReference type="Google" id="ProtNLM"/>
    </source>
</evidence>
<dbReference type="Proteomes" id="UP001432209">
    <property type="component" value="Chromosome"/>
</dbReference>
<accession>A0ABZ2A593</accession>
<feature type="signal peptide" evidence="2">
    <location>
        <begin position="1"/>
        <end position="27"/>
    </location>
</feature>
<sequence>MTSPRTRISAVAATVLTLGLLAGGCGSGDGGGGGGGGGEDVRTAPSAPPATGTGPYPTPTPTGTASAAPPGTDAPTRPRPSGTGEARGSTVRPEDVDPADADKVGEGALTALWTYDTAADSGPHDAGLRAADAGWLTEAYADRLRAHQPQSVPGAQWQEWAEHGARTAVVPEKTEDAAKPPDSETEAWRQWTVTATPEGREGWKGEPVVSAVYVQLTRATADEPWRVADVTVR</sequence>
<dbReference type="RefSeq" id="WP_329077179.1">
    <property type="nucleotide sequence ID" value="NZ_CP109495.1"/>
</dbReference>
<protein>
    <recommendedName>
        <fullName evidence="5">Lipoprotein</fullName>
    </recommendedName>
</protein>